<feature type="domain" description="N-acetyltransferase" evidence="5">
    <location>
        <begin position="59"/>
        <end position="210"/>
    </location>
</feature>
<evidence type="ECO:0000256" key="4">
    <source>
        <dbReference type="SAM" id="MobiDB-lite"/>
    </source>
</evidence>
<evidence type="ECO:0000313" key="6">
    <source>
        <dbReference type="EMBL" id="RKN48560.1"/>
    </source>
</evidence>
<name>A0A3A9ZJQ9_9ACTN</name>
<reference evidence="6 7" key="1">
    <citation type="journal article" date="2004" name="Syst. Appl. Microbiol.">
        <title>Cryptoendolithic actinomycetes from antarctic sandstone rock samples: Micromonospora endolithica sp. nov. and two isolates related to Micromonospora coerulea Jensen 1932.</title>
        <authorList>
            <person name="Hirsch P."/>
            <person name="Mevs U."/>
            <person name="Kroppenstedt R.M."/>
            <person name="Schumann P."/>
            <person name="Stackebrandt E."/>
        </authorList>
    </citation>
    <scope>NUCLEOTIDE SEQUENCE [LARGE SCALE GENOMIC DNA]</scope>
    <source>
        <strain evidence="6 7">JCM 12677</strain>
    </source>
</reference>
<protein>
    <submittedName>
        <fullName evidence="6">N-acetyltransferase</fullName>
    </submittedName>
</protein>
<keyword evidence="2" id="KW-0012">Acyltransferase</keyword>
<accession>A0A3A9ZJQ9</accession>
<sequence length="212" mass="22426">MRSSGPATTGATKPTGPGAPPAVEPVGQAVGTPVRVSAVRYLRTAGAVGIRRPRPGDEAEFTAAARRSRDLHHPWLTAPADPAAYAAYLAKLRRRDHSGYLICDRSSGAIAGYVTISAIVLGALRGGFLGYAAFLPFSGTGHASTGIGLVVDHAFTALSLHRLEANIQPGNEPSRAVARKLGFRLEGYSPDYLFIDGAWRDHERWAITAPDT</sequence>
<evidence type="ECO:0000313" key="7">
    <source>
        <dbReference type="Proteomes" id="UP000281726"/>
    </source>
</evidence>
<dbReference type="InterPro" id="IPR051531">
    <property type="entry name" value="N-acetyltransferase"/>
</dbReference>
<dbReference type="GO" id="GO:0008999">
    <property type="term" value="F:protein-N-terminal-alanine acetyltransferase activity"/>
    <property type="evidence" value="ECO:0007669"/>
    <property type="project" value="TreeGrafter"/>
</dbReference>
<dbReference type="Pfam" id="PF13302">
    <property type="entry name" value="Acetyltransf_3"/>
    <property type="match status" value="1"/>
</dbReference>
<dbReference type="InterPro" id="IPR016181">
    <property type="entry name" value="Acyl_CoA_acyltransferase"/>
</dbReference>
<dbReference type="SUPFAM" id="SSF55729">
    <property type="entry name" value="Acyl-CoA N-acyltransferases (Nat)"/>
    <property type="match status" value="1"/>
</dbReference>
<comment type="similarity">
    <text evidence="3">Belongs to the acetyltransferase family. RimJ subfamily.</text>
</comment>
<dbReference type="PANTHER" id="PTHR43792">
    <property type="entry name" value="GNAT FAMILY, PUTATIVE (AFU_ORTHOLOGUE AFUA_3G00765)-RELATED-RELATED"/>
    <property type="match status" value="1"/>
</dbReference>
<dbReference type="PROSITE" id="PS51186">
    <property type="entry name" value="GNAT"/>
    <property type="match status" value="1"/>
</dbReference>
<dbReference type="AlphaFoldDB" id="A0A3A9ZJQ9"/>
<dbReference type="GO" id="GO:0005737">
    <property type="term" value="C:cytoplasm"/>
    <property type="evidence" value="ECO:0007669"/>
    <property type="project" value="TreeGrafter"/>
</dbReference>
<proteinExistence type="inferred from homology"/>
<dbReference type="InterPro" id="IPR000182">
    <property type="entry name" value="GNAT_dom"/>
</dbReference>
<feature type="compositionally biased region" description="Low complexity" evidence="4">
    <location>
        <begin position="1"/>
        <end position="16"/>
    </location>
</feature>
<keyword evidence="1 6" id="KW-0808">Transferase</keyword>
<dbReference type="OrthoDB" id="5242221at2"/>
<dbReference type="Gene3D" id="3.40.630.30">
    <property type="match status" value="1"/>
</dbReference>
<evidence type="ECO:0000256" key="1">
    <source>
        <dbReference type="ARBA" id="ARBA00022679"/>
    </source>
</evidence>
<comment type="caution">
    <text evidence="6">The sequence shown here is derived from an EMBL/GenBank/DDBJ whole genome shotgun (WGS) entry which is preliminary data.</text>
</comment>
<feature type="region of interest" description="Disordered" evidence="4">
    <location>
        <begin position="1"/>
        <end position="27"/>
    </location>
</feature>
<evidence type="ECO:0000259" key="5">
    <source>
        <dbReference type="PROSITE" id="PS51186"/>
    </source>
</evidence>
<organism evidence="6 7">
    <name type="scientific">Micromonospora endolithica</name>
    <dbReference type="NCBI Taxonomy" id="230091"/>
    <lineage>
        <taxon>Bacteria</taxon>
        <taxon>Bacillati</taxon>
        <taxon>Actinomycetota</taxon>
        <taxon>Actinomycetes</taxon>
        <taxon>Micromonosporales</taxon>
        <taxon>Micromonosporaceae</taxon>
        <taxon>Micromonospora</taxon>
    </lineage>
</organism>
<gene>
    <name evidence="6" type="ORF">D7223_11290</name>
</gene>
<evidence type="ECO:0000256" key="3">
    <source>
        <dbReference type="ARBA" id="ARBA00038502"/>
    </source>
</evidence>
<dbReference type="PANTHER" id="PTHR43792:SF8">
    <property type="entry name" value="[RIBOSOMAL PROTEIN US5]-ALANINE N-ACETYLTRANSFERASE"/>
    <property type="match status" value="1"/>
</dbReference>
<dbReference type="EMBL" id="RBAK01000003">
    <property type="protein sequence ID" value="RKN48560.1"/>
    <property type="molecule type" value="Genomic_DNA"/>
</dbReference>
<dbReference type="Proteomes" id="UP000281726">
    <property type="component" value="Unassembled WGS sequence"/>
</dbReference>
<keyword evidence="7" id="KW-1185">Reference proteome</keyword>
<evidence type="ECO:0000256" key="2">
    <source>
        <dbReference type="ARBA" id="ARBA00023315"/>
    </source>
</evidence>